<sequence length="69" mass="7877">MSESVINQRFVPKVYDYYVIRGNTAVLRCHLPTSVKSTFRSNRGSQTTTMFSGRQIPEVSDYRQLNSGT</sequence>
<comment type="caution">
    <text evidence="1">The sequence shown here is derived from an EMBL/GenBank/DDBJ whole genome shotgun (WGS) entry which is preliminary data.</text>
</comment>
<reference evidence="1 2" key="1">
    <citation type="submission" date="2021-06" db="EMBL/GenBank/DDBJ databases">
        <title>Caerostris extrusa draft genome.</title>
        <authorList>
            <person name="Kono N."/>
            <person name="Arakawa K."/>
        </authorList>
    </citation>
    <scope>NUCLEOTIDE SEQUENCE [LARGE SCALE GENOMIC DNA]</scope>
</reference>
<dbReference type="Gene3D" id="2.60.40.10">
    <property type="entry name" value="Immunoglobulins"/>
    <property type="match status" value="1"/>
</dbReference>
<proteinExistence type="predicted"/>
<gene>
    <name evidence="1" type="ORF">CEXT_383791</name>
</gene>
<dbReference type="EMBL" id="BPLR01008189">
    <property type="protein sequence ID" value="GIY22742.1"/>
    <property type="molecule type" value="Genomic_DNA"/>
</dbReference>
<dbReference type="Proteomes" id="UP001054945">
    <property type="component" value="Unassembled WGS sequence"/>
</dbReference>
<organism evidence="1 2">
    <name type="scientific">Caerostris extrusa</name>
    <name type="common">Bark spider</name>
    <name type="synonym">Caerostris bankana</name>
    <dbReference type="NCBI Taxonomy" id="172846"/>
    <lineage>
        <taxon>Eukaryota</taxon>
        <taxon>Metazoa</taxon>
        <taxon>Ecdysozoa</taxon>
        <taxon>Arthropoda</taxon>
        <taxon>Chelicerata</taxon>
        <taxon>Arachnida</taxon>
        <taxon>Araneae</taxon>
        <taxon>Araneomorphae</taxon>
        <taxon>Entelegynae</taxon>
        <taxon>Araneoidea</taxon>
        <taxon>Araneidae</taxon>
        <taxon>Caerostris</taxon>
    </lineage>
</organism>
<dbReference type="InterPro" id="IPR013783">
    <property type="entry name" value="Ig-like_fold"/>
</dbReference>
<accession>A0AAV4RQJ6</accession>
<dbReference type="AlphaFoldDB" id="A0AAV4RQJ6"/>
<keyword evidence="2" id="KW-1185">Reference proteome</keyword>
<evidence type="ECO:0000313" key="1">
    <source>
        <dbReference type="EMBL" id="GIY22742.1"/>
    </source>
</evidence>
<evidence type="ECO:0000313" key="2">
    <source>
        <dbReference type="Proteomes" id="UP001054945"/>
    </source>
</evidence>
<name>A0AAV4RQJ6_CAEEX</name>
<protein>
    <submittedName>
        <fullName evidence="1">Uncharacterized protein</fullName>
    </submittedName>
</protein>